<dbReference type="RefSeq" id="WP_126572999.1">
    <property type="nucleotide sequence ID" value="NZ_RXZH01000001.1"/>
</dbReference>
<protein>
    <submittedName>
        <fullName evidence="1">DUF2971 domain-containing protein</fullName>
    </submittedName>
</protein>
<comment type="caution">
    <text evidence="1">The sequence shown here is derived from an EMBL/GenBank/DDBJ whole genome shotgun (WGS) entry which is preliminary data.</text>
</comment>
<gene>
    <name evidence="1" type="ORF">EJ063_05560</name>
</gene>
<dbReference type="Proteomes" id="UP000268973">
    <property type="component" value="Unassembled WGS sequence"/>
</dbReference>
<reference evidence="1 2" key="1">
    <citation type="submission" date="2018-12" db="EMBL/GenBank/DDBJ databases">
        <title>Vibrio sp. isolated from China Sea.</title>
        <authorList>
            <person name="Li Y."/>
        </authorList>
    </citation>
    <scope>NUCLEOTIDE SEQUENCE [LARGE SCALE GENOMIC DNA]</scope>
    <source>
        <strain evidence="1 2">BEI207</strain>
    </source>
</reference>
<dbReference type="EMBL" id="RXZH01000001">
    <property type="protein sequence ID" value="RTZ18254.1"/>
    <property type="molecule type" value="Genomic_DNA"/>
</dbReference>
<name>A0A3S0MMZ4_9VIBR</name>
<evidence type="ECO:0000313" key="2">
    <source>
        <dbReference type="Proteomes" id="UP000268973"/>
    </source>
</evidence>
<keyword evidence="2" id="KW-1185">Reference proteome</keyword>
<dbReference type="InterPro" id="IPR011990">
    <property type="entry name" value="TPR-like_helical_dom_sf"/>
</dbReference>
<evidence type="ECO:0000313" key="1">
    <source>
        <dbReference type="EMBL" id="RTZ18254.1"/>
    </source>
</evidence>
<dbReference type="Gene3D" id="1.25.40.10">
    <property type="entry name" value="Tetratricopeptide repeat domain"/>
    <property type="match status" value="1"/>
</dbReference>
<dbReference type="OrthoDB" id="4119964at2"/>
<organism evidence="1 2">
    <name type="scientific">Vibrio aquaticus</name>
    <dbReference type="NCBI Taxonomy" id="2496559"/>
    <lineage>
        <taxon>Bacteria</taxon>
        <taxon>Pseudomonadati</taxon>
        <taxon>Pseudomonadota</taxon>
        <taxon>Gammaproteobacteria</taxon>
        <taxon>Vibrionales</taxon>
        <taxon>Vibrionaceae</taxon>
        <taxon>Vibrio</taxon>
    </lineage>
</organism>
<dbReference type="AlphaFoldDB" id="A0A3S0MMZ4"/>
<sequence length="741" mass="86707">MDFKVKHDFKYRRFSRLEYLNKEESWNEDELNLGLYYFLLEAKGEPTDSAFNQILAVKGDHASAFNYLGDTAFDLFYERDDRYIAIYYYERALTYSEQNVHAHWGLFRSTRDPRHLFKAISIEHESGNFDLINNKMNRFYAPSLINSELTVDEWKLLKSICLDERVESQIEILLCCHFHLEEYEDGIALINSAKYIPKQIIEPYLQHAHIDEDTFWSKISYYERLKLIGDAESAYEQVKKEVAKGNSNLTQEAIIKYAFEAKAYDEVIELVERAFEKEKFIHSSHVLKLQHILSSQFLGKSLDEQYEKDVNSVNYFGDTDTGSDGKVLALYLAYLVLVNINKLKSILAKRDNLHQLTDYALYKDIKANLRHESLTGHHLYDSLVDTLQELKEQWHSKRVEDSLASAKEQELDDIEIASLLMDKGEYHKALGVLSDLESSMSVNNLLGVCFENLDDFDSALEHAKLALDIMLSSGEKNSTIINNYLYCLHRSSSTIDKELYESYVELFNHSLTEGFIHHRFLHDSGNSLYKYYPFNKFTLDALVNGYFYLASAEQLNDPIELPYDNLTKDKDFVVLRPDFRLCSFSHNENSMLMWSHYAENHSGLMIEYCFEGSLPDQVGIEKIQYQHPEQRFIKKDKYLFNQYMLIKNSDWSYEKEVRLFAYKKDKVYYEKATYPNRTHNATAYIKSITVGYKFPESTVKLIQSIVATLNENRTKNLSNIVLRRAKLSDNNFFDLEYEEIA</sequence>
<dbReference type="InterPro" id="IPR021352">
    <property type="entry name" value="DUF2971"/>
</dbReference>
<accession>A0A3S0MMZ4</accession>
<dbReference type="Pfam" id="PF11185">
    <property type="entry name" value="DUF2971"/>
    <property type="match status" value="1"/>
</dbReference>
<proteinExistence type="predicted"/>